<dbReference type="AlphaFoldDB" id="A0A163F438"/>
<dbReference type="STRING" id="59843.A3958_01440"/>
<dbReference type="Proteomes" id="UP000076796">
    <property type="component" value="Unassembled WGS sequence"/>
</dbReference>
<comment type="caution">
    <text evidence="2">The sequence shown here is derived from an EMBL/GenBank/DDBJ whole genome shotgun (WGS) entry which is preliminary data.</text>
</comment>
<dbReference type="EMBL" id="LWMH01000002">
    <property type="protein sequence ID" value="KZS44144.1"/>
    <property type="molecule type" value="Genomic_DNA"/>
</dbReference>
<name>A0A163F438_9BACL</name>
<gene>
    <name evidence="2" type="ORF">AWU65_29180</name>
</gene>
<dbReference type="InterPro" id="IPR025150">
    <property type="entry name" value="GH123_cat"/>
</dbReference>
<sequence length="554" mass="63105">MSQSVTFQTRLLSSLSKVFADEELLQGSYNNGSAFCNETFSFQVAYRSNRLLKNIRVMLQSEISPHIIVRSVGLVPSELPAYHDHDEFVLRSTSGLYPDPLLPLTAESVVTGYPNQWRSLWITVQPEDEVKGGTYEIGIRFEADSGESLGEEVFTLEVIPASLPAQTLIHTEWFHADCLAAYYGVEIFSERHWVLMGQFMGTAARHGINMILTPLFTPPLDTEVGGERPTVQLVDVAVSEDGTYAFAFDKLDRWADLCDAHGIQYLEFSHLFTQWGARHAPKIMGNVNGKSEKLFGWDTDAMGSSYHAFIRQFIPALTGWIESRGLKQRCYFHVSDEPSVSHLEAYGHASRLMNELLPDYPIIDALSDISFYEQGLVKRPIPGSNHIEPFLDQQVTPLWTYYCCSQYKEVSNRFFNLPSARNRILGIQLYKYNIEGFLHWGYNFWNSQYSRRAIDPFQVTDADGGFPSGDAFVVYPGEEGPIESIRLKVFQEALQDLRALQLLETLIGREAVMQSLEEGLEEPITFKCYPRDMEWLLSKRQWMNEEIKANMVVK</sequence>
<protein>
    <recommendedName>
        <fullName evidence="1">Glycoside hydrolase 123 catalytic domain-containing protein</fullName>
    </recommendedName>
</protein>
<evidence type="ECO:0000259" key="1">
    <source>
        <dbReference type="Pfam" id="PF13320"/>
    </source>
</evidence>
<feature type="domain" description="Glycoside hydrolase 123 catalytic" evidence="1">
    <location>
        <begin position="173"/>
        <end position="503"/>
    </location>
</feature>
<keyword evidence="3" id="KW-1185">Reference proteome</keyword>
<dbReference type="GeneID" id="97554276"/>
<accession>A0A163F438</accession>
<proteinExistence type="predicted"/>
<reference evidence="2" key="1">
    <citation type="journal article" date="2016" name="Genome Announc.">
        <title>Draft genomes of two strains of Paenibacillus glucanolyticus with capability to degrade lignocellulose.</title>
        <authorList>
            <person name="Mathews S.L."/>
            <person name="Pawlak J."/>
            <person name="Grunden A.M."/>
        </authorList>
    </citation>
    <scope>NUCLEOTIDE SEQUENCE [LARGE SCALE GENOMIC DNA]</scope>
    <source>
        <strain evidence="2">SLM1</strain>
    </source>
</reference>
<evidence type="ECO:0000313" key="2">
    <source>
        <dbReference type="EMBL" id="KZS44144.1"/>
    </source>
</evidence>
<evidence type="ECO:0000313" key="3">
    <source>
        <dbReference type="Proteomes" id="UP000076796"/>
    </source>
</evidence>
<dbReference type="RefSeq" id="WP_063480250.1">
    <property type="nucleotide sequence ID" value="NZ_CP147845.1"/>
</dbReference>
<dbReference type="OrthoDB" id="197680at2"/>
<dbReference type="Pfam" id="PF13320">
    <property type="entry name" value="GH123_cat"/>
    <property type="match status" value="1"/>
</dbReference>
<organism evidence="2 3">
    <name type="scientific">Paenibacillus glucanolyticus</name>
    <dbReference type="NCBI Taxonomy" id="59843"/>
    <lineage>
        <taxon>Bacteria</taxon>
        <taxon>Bacillati</taxon>
        <taxon>Bacillota</taxon>
        <taxon>Bacilli</taxon>
        <taxon>Bacillales</taxon>
        <taxon>Paenibacillaceae</taxon>
        <taxon>Paenibacillus</taxon>
    </lineage>
</organism>